<dbReference type="AlphaFoldDB" id="A0A2T7BF93"/>
<proteinExistence type="predicted"/>
<evidence type="ECO:0000313" key="2">
    <source>
        <dbReference type="Proteomes" id="UP000244450"/>
    </source>
</evidence>
<organism evidence="1 2">
    <name type="scientific">Chitinophaga parva</name>
    <dbReference type="NCBI Taxonomy" id="2169414"/>
    <lineage>
        <taxon>Bacteria</taxon>
        <taxon>Pseudomonadati</taxon>
        <taxon>Bacteroidota</taxon>
        <taxon>Chitinophagia</taxon>
        <taxon>Chitinophagales</taxon>
        <taxon>Chitinophagaceae</taxon>
        <taxon>Chitinophaga</taxon>
    </lineage>
</organism>
<evidence type="ECO:0000313" key="1">
    <source>
        <dbReference type="EMBL" id="PUZ24945.1"/>
    </source>
</evidence>
<gene>
    <name evidence="1" type="ORF">DCC81_11550</name>
</gene>
<dbReference type="Proteomes" id="UP000244450">
    <property type="component" value="Unassembled WGS sequence"/>
</dbReference>
<keyword evidence="2" id="KW-1185">Reference proteome</keyword>
<accession>A0A2T7BF93</accession>
<name>A0A2T7BF93_9BACT</name>
<comment type="caution">
    <text evidence="1">The sequence shown here is derived from an EMBL/GenBank/DDBJ whole genome shotgun (WGS) entry which is preliminary data.</text>
</comment>
<sequence>MFCFQDHHATLRFSCISFFTSGTFDETWYKVACKYPGDPVCAKIVRGYDRSRKQSAAVASIGSDPNLQAMRGAGRAFFTTAVKIHPGGGHYIKAYVRDQASLRSLADLLETLPAVKKANIFAVGKIRIT</sequence>
<dbReference type="EMBL" id="QCYK01000002">
    <property type="protein sequence ID" value="PUZ24945.1"/>
    <property type="molecule type" value="Genomic_DNA"/>
</dbReference>
<protein>
    <submittedName>
        <fullName evidence="1">Uncharacterized protein</fullName>
    </submittedName>
</protein>
<reference evidence="1 2" key="1">
    <citation type="submission" date="2018-04" db="EMBL/GenBank/DDBJ databases">
        <title>Chitinophaga fuyangensis sp. nov., isolated from soil in a chemical factory.</title>
        <authorList>
            <person name="Chen K."/>
        </authorList>
    </citation>
    <scope>NUCLEOTIDE SEQUENCE [LARGE SCALE GENOMIC DNA]</scope>
    <source>
        <strain evidence="1 2">LY-1</strain>
    </source>
</reference>